<dbReference type="InterPro" id="IPR006311">
    <property type="entry name" value="TAT_signal"/>
</dbReference>
<feature type="signal peptide" evidence="1">
    <location>
        <begin position="1"/>
        <end position="28"/>
    </location>
</feature>
<dbReference type="PROSITE" id="PS51318">
    <property type="entry name" value="TAT"/>
    <property type="match status" value="1"/>
</dbReference>
<dbReference type="EMBL" id="JADZGI010000001">
    <property type="protein sequence ID" value="MBH0111883.1"/>
    <property type="molecule type" value="Genomic_DNA"/>
</dbReference>
<evidence type="ECO:0000256" key="1">
    <source>
        <dbReference type="SAM" id="SignalP"/>
    </source>
</evidence>
<gene>
    <name evidence="2" type="ORF">I5E68_02820</name>
</gene>
<dbReference type="AlphaFoldDB" id="A0A931HAA2"/>
<keyword evidence="1" id="KW-0732">Signal</keyword>
<keyword evidence="3" id="KW-1185">Reference proteome</keyword>
<feature type="chain" id="PRO_5037183571" description="Gluconate 2-dehydrogenase subunit 3 family protein" evidence="1">
    <location>
        <begin position="29"/>
        <end position="165"/>
    </location>
</feature>
<sequence length="165" mass="17752">MSRRGLLGRMAFGALLPGLGALAVPAHGAEAVSAELATSAALLNAMFPHDALDAGFYREMAARYLDELATRPEALAAHRAGLGVLDGSYIAPFVQLPEVIQRSMVAKVDQEPFFTAFLMRGAELVYRDQRAWDLLGYEGSSVEYGGYLDRGFDDIDWLPAAGGTQ</sequence>
<organism evidence="2 3">
    <name type="scientific">Novosphingobium aureum</name>
    <dbReference type="NCBI Taxonomy" id="2792964"/>
    <lineage>
        <taxon>Bacteria</taxon>
        <taxon>Pseudomonadati</taxon>
        <taxon>Pseudomonadota</taxon>
        <taxon>Alphaproteobacteria</taxon>
        <taxon>Sphingomonadales</taxon>
        <taxon>Sphingomonadaceae</taxon>
        <taxon>Novosphingobium</taxon>
    </lineage>
</organism>
<proteinExistence type="predicted"/>
<protein>
    <recommendedName>
        <fullName evidence="4">Gluconate 2-dehydrogenase subunit 3 family protein</fullName>
    </recommendedName>
</protein>
<dbReference type="Proteomes" id="UP000617634">
    <property type="component" value="Unassembled WGS sequence"/>
</dbReference>
<accession>A0A931HAA2</accession>
<evidence type="ECO:0000313" key="3">
    <source>
        <dbReference type="Proteomes" id="UP000617634"/>
    </source>
</evidence>
<evidence type="ECO:0000313" key="2">
    <source>
        <dbReference type="EMBL" id="MBH0111883.1"/>
    </source>
</evidence>
<evidence type="ECO:0008006" key="4">
    <source>
        <dbReference type="Google" id="ProtNLM"/>
    </source>
</evidence>
<comment type="caution">
    <text evidence="2">The sequence shown here is derived from an EMBL/GenBank/DDBJ whole genome shotgun (WGS) entry which is preliminary data.</text>
</comment>
<name>A0A931HAA2_9SPHN</name>
<reference evidence="2" key="1">
    <citation type="submission" date="2020-11" db="EMBL/GenBank/DDBJ databases">
        <title>Novosphingobium aureum sp. nov., a marine bacterium isolated from sediment of a salt flat.</title>
        <authorList>
            <person name="Yoo Y."/>
            <person name="Kim J.-J."/>
        </authorList>
    </citation>
    <scope>NUCLEOTIDE SEQUENCE</scope>
    <source>
        <strain evidence="2">YJ-S2-02</strain>
    </source>
</reference>